<dbReference type="SUPFAM" id="SSF48208">
    <property type="entry name" value="Six-hairpin glycosidases"/>
    <property type="match status" value="1"/>
</dbReference>
<dbReference type="GO" id="GO:0004555">
    <property type="term" value="F:alpha,alpha-trehalase activity"/>
    <property type="evidence" value="ECO:0007669"/>
    <property type="project" value="UniProtKB-EC"/>
</dbReference>
<dbReference type="PROSITE" id="PS00927">
    <property type="entry name" value="TREHALASE_1"/>
    <property type="match status" value="1"/>
</dbReference>
<evidence type="ECO:0000256" key="5">
    <source>
        <dbReference type="ARBA" id="ARBA00022801"/>
    </source>
</evidence>
<keyword evidence="6 7" id="KW-0326">Glycosidase</keyword>
<evidence type="ECO:0000256" key="3">
    <source>
        <dbReference type="ARBA" id="ARBA00012757"/>
    </source>
</evidence>
<dbReference type="AlphaFoldDB" id="Q9BLC8"/>
<dbReference type="InterPro" id="IPR008928">
    <property type="entry name" value="6-hairpin_glycosidase_sf"/>
</dbReference>
<evidence type="ECO:0000256" key="8">
    <source>
        <dbReference type="SAM" id="Coils"/>
    </source>
</evidence>
<dbReference type="GO" id="GO:0005993">
    <property type="term" value="P:trehalose catabolic process"/>
    <property type="evidence" value="ECO:0007669"/>
    <property type="project" value="TreeGrafter"/>
</dbReference>
<evidence type="ECO:0000313" key="11">
    <source>
        <dbReference type="EMBL" id="BAB40813.1"/>
    </source>
</evidence>
<keyword evidence="5 7" id="KW-0378">Hydrolase</keyword>
<reference evidence="11" key="2">
    <citation type="submission" date="2001-04" db="EMBL/GenBank/DDBJ databases">
        <authorList>
            <person name="Tanaka S."/>
            <person name="Nambu Z."/>
            <person name="Nambu F."/>
        </authorList>
    </citation>
    <scope>NUCLEOTIDE SEQUENCE</scope>
</reference>
<feature type="signal peptide" evidence="10">
    <location>
        <begin position="1"/>
        <end position="19"/>
    </location>
</feature>
<evidence type="ECO:0000256" key="2">
    <source>
        <dbReference type="ARBA" id="ARBA00005615"/>
    </source>
</evidence>
<dbReference type="EMBL" id="AB059269">
    <property type="protein sequence ID" value="BAB40813.1"/>
    <property type="molecule type" value="mRNA"/>
</dbReference>
<dbReference type="SMR" id="Q9BLC8"/>
<evidence type="ECO:0000256" key="6">
    <source>
        <dbReference type="ARBA" id="ARBA00023295"/>
    </source>
</evidence>
<dbReference type="InterPro" id="IPR012341">
    <property type="entry name" value="6hp_glycosidase-like_sf"/>
</dbReference>
<evidence type="ECO:0000256" key="9">
    <source>
        <dbReference type="SAM" id="MobiDB-lite"/>
    </source>
</evidence>
<reference evidence="11" key="1">
    <citation type="journal article" date="1999" name="Zool. Sci.">
        <title>Cloning and characterization of cDNAs encoding trehalase from post-dormant embryos of the brine shrimp, Artemia franciscana.</title>
        <authorList>
            <person name="Tanaka S."/>
            <person name="Namubu F."/>
            <person name="Namubu Z."/>
        </authorList>
    </citation>
    <scope>NUCLEOTIDE SEQUENCE</scope>
</reference>
<dbReference type="PANTHER" id="PTHR23403:SF1">
    <property type="entry name" value="TREHALASE"/>
    <property type="match status" value="1"/>
</dbReference>
<dbReference type="PROSITE" id="PS00928">
    <property type="entry name" value="TREHALASE_2"/>
    <property type="match status" value="1"/>
</dbReference>
<evidence type="ECO:0000256" key="7">
    <source>
        <dbReference type="RuleBase" id="RU361180"/>
    </source>
</evidence>
<keyword evidence="8" id="KW-0175">Coiled coil</keyword>
<evidence type="ECO:0000256" key="4">
    <source>
        <dbReference type="ARBA" id="ARBA00019905"/>
    </source>
</evidence>
<dbReference type="EC" id="3.2.1.28" evidence="3 7"/>
<accession>Q9BLC8</accession>
<organism evidence="11">
    <name type="scientific">Artemia franciscana</name>
    <name type="common">Brine shrimp</name>
    <name type="synonym">Artemia sanfranciscana</name>
    <dbReference type="NCBI Taxonomy" id="6661"/>
    <lineage>
        <taxon>Eukaryota</taxon>
        <taxon>Metazoa</taxon>
        <taxon>Ecdysozoa</taxon>
        <taxon>Arthropoda</taxon>
        <taxon>Crustacea</taxon>
        <taxon>Branchiopoda</taxon>
        <taxon>Anostraca</taxon>
        <taxon>Artemiidae</taxon>
        <taxon>Artemia</taxon>
    </lineage>
</organism>
<comment type="similarity">
    <text evidence="2 7">Belongs to the glycosyl hydrolase 37 family.</text>
</comment>
<feature type="chain" id="PRO_5004324216" description="Trehalase" evidence="10">
    <location>
        <begin position="20"/>
        <end position="703"/>
    </location>
</feature>
<dbReference type="Gene3D" id="1.50.10.10">
    <property type="match status" value="1"/>
</dbReference>
<dbReference type="InterPro" id="IPR001661">
    <property type="entry name" value="Glyco_hydro_37"/>
</dbReference>
<dbReference type="PANTHER" id="PTHR23403">
    <property type="entry name" value="TREHALASE"/>
    <property type="match status" value="1"/>
</dbReference>
<evidence type="ECO:0000256" key="10">
    <source>
        <dbReference type="SAM" id="SignalP"/>
    </source>
</evidence>
<dbReference type="CAZy" id="GH37">
    <property type="family name" value="Glycoside Hydrolase Family 37"/>
</dbReference>
<evidence type="ECO:0000256" key="1">
    <source>
        <dbReference type="ARBA" id="ARBA00001576"/>
    </source>
</evidence>
<feature type="region of interest" description="Disordered" evidence="9">
    <location>
        <begin position="647"/>
        <end position="668"/>
    </location>
</feature>
<proteinExistence type="evidence at transcript level"/>
<dbReference type="Pfam" id="PF01204">
    <property type="entry name" value="Trehalase"/>
    <property type="match status" value="1"/>
</dbReference>
<keyword evidence="10" id="KW-0732">Signal</keyword>
<sequence>MCAFLSFFVVFGFATTVSCRGDLVLSERAKQLPPVCASEIYCHGTFLHTIQMAGLFRDSKTFVDKKLKINPEEVLASFEVLMNSTDQNPSRDQLAAFINLHFEPEGSEFEEWDPIDWHSNPSFLDGIRDTNLKIWGNSLHEAWTWLGRKIRDDVRINPQLYSMMYLPNPFIIPGGRFRETYYWDSYWIIKGLLISGMHETVKGMLLNFLLMVDTIGLVPNGGRIYYEKRSQPPLLTPMVELYVNASGDIEFLKQNIHLLEKEMDFWLQERTVNVDGHRLIRYDVKVGGPRPESYKEDIEAIHHNPDLEAQLDFYMNIAAGAETGWDFSSRWYWNGDIQTNLSHVRTRDILPVDLNSFIAWDFDIMSRFEKQLGRDNASVVYSDLYSEWKTSINAILWDDEAGSWFDYDSAHRRWNTNFYVSNLTPLFVGCYDPKTVHHEDVATRVLDYLEKSNALKFPGGVPTSLMQTSQQWDFPNGWPPLQHMLVMGLDKTGDPRAKELAFDLAQRWVFNNYEAFTQSLPNAMFEKYDVTVVGLPGGGGEYDVQLGFGWTNGVVMDFLVKYGERLTSVRDAKQLIWSPSSVSVGVGAGATFLGAWIGLASTRFYRQLFKSDHKMGGIHGVAEAIQGLIACVGSLLVATAALFSEKDTTKRPTSGQTPQSSPIRRTKSLPGFLLFQRGSKGDEEHLLRNRAISEECSYSSIEE</sequence>
<dbReference type="PRINTS" id="PR00744">
    <property type="entry name" value="GLHYDRLASE37"/>
</dbReference>
<dbReference type="InterPro" id="IPR018232">
    <property type="entry name" value="Glyco_hydro_37_CS"/>
</dbReference>
<name>Q9BLC8_ARTSF</name>
<protein>
    <recommendedName>
        <fullName evidence="4 7">Trehalase</fullName>
        <ecNumber evidence="3 7">3.2.1.28</ecNumber>
    </recommendedName>
    <alternativeName>
        <fullName evidence="7">Alpha-trehalose glucohydrolase</fullName>
    </alternativeName>
</protein>
<feature type="compositionally biased region" description="Polar residues" evidence="9">
    <location>
        <begin position="651"/>
        <end position="663"/>
    </location>
</feature>
<feature type="coiled-coil region" evidence="8">
    <location>
        <begin position="242"/>
        <end position="269"/>
    </location>
</feature>
<comment type="catalytic activity">
    <reaction evidence="1 7">
        <text>alpha,alpha-trehalose + H2O = alpha-D-glucose + beta-D-glucose</text>
        <dbReference type="Rhea" id="RHEA:32675"/>
        <dbReference type="ChEBI" id="CHEBI:15377"/>
        <dbReference type="ChEBI" id="CHEBI:15903"/>
        <dbReference type="ChEBI" id="CHEBI:16551"/>
        <dbReference type="ChEBI" id="CHEBI:17925"/>
        <dbReference type="EC" id="3.2.1.28"/>
    </reaction>
</comment>